<dbReference type="EMBL" id="LDPG01000040">
    <property type="protein sequence ID" value="KLV14062.1"/>
    <property type="molecule type" value="Genomic_DNA"/>
</dbReference>
<dbReference type="SFLD" id="SFLDG01129">
    <property type="entry name" value="C1.5:_HAD__Beta-PGM__Phosphata"/>
    <property type="match status" value="1"/>
</dbReference>
<dbReference type="InterPro" id="IPR041492">
    <property type="entry name" value="HAD_2"/>
</dbReference>
<dbReference type="NCBIfam" id="TIGR01549">
    <property type="entry name" value="HAD-SF-IA-v1"/>
    <property type="match status" value="1"/>
</dbReference>
<dbReference type="RefSeq" id="WP_047957224.1">
    <property type="nucleotide sequence ID" value="NZ_LDPG01000040.1"/>
</dbReference>
<dbReference type="SFLD" id="SFLDS00003">
    <property type="entry name" value="Haloacid_Dehalogenase"/>
    <property type="match status" value="1"/>
</dbReference>
<keyword evidence="2" id="KW-0460">Magnesium</keyword>
<keyword evidence="1 3" id="KW-0378">Hydrolase</keyword>
<dbReference type="InterPro" id="IPR023214">
    <property type="entry name" value="HAD_sf"/>
</dbReference>
<organism evidence="3 4">
    <name type="scientific">Bacillus anthracis</name>
    <name type="common">anthrax bacterium</name>
    <dbReference type="NCBI Taxonomy" id="1392"/>
    <lineage>
        <taxon>Bacteria</taxon>
        <taxon>Bacillati</taxon>
        <taxon>Bacillota</taxon>
        <taxon>Bacilli</taxon>
        <taxon>Bacillales</taxon>
        <taxon>Bacillaceae</taxon>
        <taxon>Bacillus</taxon>
        <taxon>Bacillus cereus group</taxon>
    </lineage>
</organism>
<dbReference type="GO" id="GO:0005829">
    <property type="term" value="C:cytosol"/>
    <property type="evidence" value="ECO:0007669"/>
    <property type="project" value="TreeGrafter"/>
</dbReference>
<dbReference type="InterPro" id="IPR036412">
    <property type="entry name" value="HAD-like_sf"/>
</dbReference>
<evidence type="ECO:0000313" key="4">
    <source>
        <dbReference type="Proteomes" id="UP000035904"/>
    </source>
</evidence>
<dbReference type="PANTHER" id="PTHR43434:SF26">
    <property type="entry name" value="PYROPHOSPHATASE PPAX"/>
    <property type="match status" value="1"/>
</dbReference>
<dbReference type="PANTHER" id="PTHR43434">
    <property type="entry name" value="PHOSPHOGLYCOLATE PHOSPHATASE"/>
    <property type="match status" value="1"/>
</dbReference>
<dbReference type="InterPro" id="IPR050155">
    <property type="entry name" value="HAD-like_hydrolase_sf"/>
</dbReference>
<dbReference type="Pfam" id="PF13419">
    <property type="entry name" value="HAD_2"/>
    <property type="match status" value="1"/>
</dbReference>
<evidence type="ECO:0000313" key="3">
    <source>
        <dbReference type="EMBL" id="KLV14062.1"/>
    </source>
</evidence>
<comment type="caution">
    <text evidence="3">The sequence shown here is derived from an EMBL/GenBank/DDBJ whole genome shotgun (WGS) entry which is preliminary data.</text>
</comment>
<dbReference type="Gene3D" id="1.10.150.240">
    <property type="entry name" value="Putative phosphatase, domain 2"/>
    <property type="match status" value="1"/>
</dbReference>
<dbReference type="Gene3D" id="3.40.50.1000">
    <property type="entry name" value="HAD superfamily/HAD-like"/>
    <property type="match status" value="1"/>
</dbReference>
<evidence type="ECO:0000256" key="1">
    <source>
        <dbReference type="ARBA" id="ARBA00022801"/>
    </source>
</evidence>
<dbReference type="AlphaFoldDB" id="A0A0J1HJX3"/>
<reference evidence="3 4" key="1">
    <citation type="submission" date="2015-05" db="EMBL/GenBank/DDBJ databases">
        <title>Whole genome sequence and identification of bacterial endophytes from Costus igneus.</title>
        <authorList>
            <person name="Lee Y.P."/>
            <person name="Gan H.M."/>
            <person name="Eng W."/>
            <person name="Wheatley M.S."/>
            <person name="Caraballo A."/>
            <person name="Polter S."/>
            <person name="Savka M.A."/>
            <person name="Hudson A.O."/>
        </authorList>
    </citation>
    <scope>NUCLEOTIDE SEQUENCE [LARGE SCALE GENOMIC DNA]</scope>
    <source>
        <strain evidence="3 4">RIT375</strain>
    </source>
</reference>
<dbReference type="Proteomes" id="UP000035904">
    <property type="component" value="Unassembled WGS sequence"/>
</dbReference>
<dbReference type="GO" id="GO:0006281">
    <property type="term" value="P:DNA repair"/>
    <property type="evidence" value="ECO:0007669"/>
    <property type="project" value="TreeGrafter"/>
</dbReference>
<dbReference type="SUPFAM" id="SSF56784">
    <property type="entry name" value="HAD-like"/>
    <property type="match status" value="1"/>
</dbReference>
<accession>A0A0J1HJX3</accession>
<name>A0A0J1HJX3_BACAN</name>
<sequence>MVSALIFDVDGTILDTEKAILCSLQWVLKEELNEDYTLEALEFALGIPGKEALKKLNVPNIDVIHPKWSKAVLDYNNEVSMFKSLEDIIGILSLSNIKLGIVTSKTKQELIDEFEPFGLSSYFEHTICACDTDKHKPDPEPLLVCLKGLDVPCHEAIYIGDSICDMQCAKSAGVKFALASWGSKIKDAFKDADYILEEPKDILRLI</sequence>
<gene>
    <name evidence="3" type="ORF">ABW01_29015</name>
</gene>
<proteinExistence type="predicted"/>
<dbReference type="GO" id="GO:0008967">
    <property type="term" value="F:phosphoglycolate phosphatase activity"/>
    <property type="evidence" value="ECO:0007669"/>
    <property type="project" value="TreeGrafter"/>
</dbReference>
<dbReference type="PATRIC" id="fig|1392.242.peg.4925"/>
<dbReference type="InterPro" id="IPR023198">
    <property type="entry name" value="PGP-like_dom2"/>
</dbReference>
<protein>
    <submittedName>
        <fullName evidence="3">HAD family hydrolase</fullName>
    </submittedName>
</protein>
<dbReference type="InterPro" id="IPR006439">
    <property type="entry name" value="HAD-SF_hydro_IA"/>
</dbReference>
<evidence type="ECO:0000256" key="2">
    <source>
        <dbReference type="ARBA" id="ARBA00022842"/>
    </source>
</evidence>